<evidence type="ECO:0000256" key="2">
    <source>
        <dbReference type="SAM" id="SignalP"/>
    </source>
</evidence>
<keyword evidence="1" id="KW-0175">Coiled coil</keyword>
<keyword evidence="2" id="KW-0732">Signal</keyword>
<dbReference type="EMBL" id="CAJJDM010000009">
    <property type="protein sequence ID" value="CAD8047999.1"/>
    <property type="molecule type" value="Genomic_DNA"/>
</dbReference>
<accession>A0A8S1K0L8</accession>
<comment type="caution">
    <text evidence="3">The sequence shown here is derived from an EMBL/GenBank/DDBJ whole genome shotgun (WGS) entry which is preliminary data.</text>
</comment>
<protein>
    <submittedName>
        <fullName evidence="3">Uncharacterized protein</fullName>
    </submittedName>
</protein>
<feature type="signal peptide" evidence="2">
    <location>
        <begin position="1"/>
        <end position="16"/>
    </location>
</feature>
<evidence type="ECO:0000313" key="3">
    <source>
        <dbReference type="EMBL" id="CAD8047999.1"/>
    </source>
</evidence>
<feature type="chain" id="PRO_5035856550" evidence="2">
    <location>
        <begin position="17"/>
        <end position="338"/>
    </location>
</feature>
<sequence>MIIVFYLLYILLNCQCAFEIINHQEIFEYILRMNELRSKRYTSQIQLLYDEQIYELYEENLENQIKRNKEVMEKSFFMIEKYYLPKKTCLEGILDSILIMEPLFHHIQYDKETLNTYFYSVDQLNFRSSCYQVLQTITDQDVELKSKDEIEKMELFQEFYDKFYQNDFTQSKMYLESRAMDFRKKLEEFTELFSDDYQKILDVTKQLMLKAKQSLNNLRLLIQPETDQAIYSYNIQKQRYDLLREKEVFLKQQILYNDEAFQIEQTQHIQLRDSVDKLIAEQENKLEMLYKELSDENRQNVLNMMKVQNWDIMKNQEEEEFRKQSQKFNPGKRHDYDL</sequence>
<organism evidence="3 4">
    <name type="scientific">Paramecium primaurelia</name>
    <dbReference type="NCBI Taxonomy" id="5886"/>
    <lineage>
        <taxon>Eukaryota</taxon>
        <taxon>Sar</taxon>
        <taxon>Alveolata</taxon>
        <taxon>Ciliophora</taxon>
        <taxon>Intramacronucleata</taxon>
        <taxon>Oligohymenophorea</taxon>
        <taxon>Peniculida</taxon>
        <taxon>Parameciidae</taxon>
        <taxon>Paramecium</taxon>
    </lineage>
</organism>
<gene>
    <name evidence="3" type="ORF">PPRIM_AZ9-3.1.T0120275</name>
</gene>
<feature type="coiled-coil region" evidence="1">
    <location>
        <begin position="272"/>
        <end position="299"/>
    </location>
</feature>
<dbReference type="AlphaFoldDB" id="A0A8S1K0L8"/>
<dbReference type="OMA" id="ESRAMDF"/>
<name>A0A8S1K0L8_PARPR</name>
<evidence type="ECO:0000313" key="4">
    <source>
        <dbReference type="Proteomes" id="UP000688137"/>
    </source>
</evidence>
<evidence type="ECO:0000256" key="1">
    <source>
        <dbReference type="SAM" id="Coils"/>
    </source>
</evidence>
<proteinExistence type="predicted"/>
<dbReference type="Proteomes" id="UP000688137">
    <property type="component" value="Unassembled WGS sequence"/>
</dbReference>
<reference evidence="3" key="1">
    <citation type="submission" date="2021-01" db="EMBL/GenBank/DDBJ databases">
        <authorList>
            <consortium name="Genoscope - CEA"/>
            <person name="William W."/>
        </authorList>
    </citation>
    <scope>NUCLEOTIDE SEQUENCE</scope>
</reference>
<keyword evidence="4" id="KW-1185">Reference proteome</keyword>